<dbReference type="HOGENOM" id="CLU_032719_1_0_0"/>
<dbReference type="InterPro" id="IPR006048">
    <property type="entry name" value="A-amylase/branching_C"/>
</dbReference>
<feature type="domain" description="Glycosyl hydrolase family 13 catalytic" evidence="2">
    <location>
        <begin position="30"/>
        <end position="383"/>
    </location>
</feature>
<dbReference type="SUPFAM" id="SSF51445">
    <property type="entry name" value="(Trans)glycosidases"/>
    <property type="match status" value="1"/>
</dbReference>
<dbReference type="GO" id="GO:0016798">
    <property type="term" value="F:hydrolase activity, acting on glycosyl bonds"/>
    <property type="evidence" value="ECO:0007669"/>
    <property type="project" value="UniProtKB-KW"/>
</dbReference>
<geneLocation type="plasmid" evidence="3 4">
    <name>2</name>
</geneLocation>
<keyword evidence="1" id="KW-0732">Signal</keyword>
<reference evidence="3 4" key="1">
    <citation type="journal article" date="2014" name="Genome Announc.">
        <title>Genome Sequence and Methylome of Soil Bacterium Gemmatirosa kalamazoonensis KBS708T, a Member of the Rarely Cultivated Gemmatimonadetes Phylum.</title>
        <authorList>
            <person name="Debruyn J.M."/>
            <person name="Radosevich M."/>
            <person name="Wommack K.E."/>
            <person name="Polson S.W."/>
            <person name="Hauser L.J."/>
            <person name="Fawaz M.N."/>
            <person name="Korlach J."/>
            <person name="Tsai Y.C."/>
        </authorList>
    </citation>
    <scope>NUCLEOTIDE SEQUENCE [LARGE SCALE GENOMIC DNA]</scope>
    <source>
        <strain evidence="3 4">KBS708</strain>
        <plasmid evidence="4">Plasmid 2</plasmid>
    </source>
</reference>
<dbReference type="InterPro" id="IPR017853">
    <property type="entry name" value="GH"/>
</dbReference>
<feature type="chain" id="PRO_5004794619" evidence="1">
    <location>
        <begin position="22"/>
        <end position="460"/>
    </location>
</feature>
<protein>
    <submittedName>
        <fullName evidence="3">Alpha amylase catalytic region</fullName>
    </submittedName>
</protein>
<dbReference type="AlphaFoldDB" id="W0RSX7"/>
<dbReference type="InterPro" id="IPR013780">
    <property type="entry name" value="Glyco_hydro_b"/>
</dbReference>
<dbReference type="InParanoid" id="W0RSX7"/>
<name>W0RSX7_9BACT</name>
<proteinExistence type="predicted"/>
<keyword evidence="4" id="KW-1185">Reference proteome</keyword>
<feature type="signal peptide" evidence="1">
    <location>
        <begin position="1"/>
        <end position="21"/>
    </location>
</feature>
<dbReference type="PANTHER" id="PTHR47786">
    <property type="entry name" value="ALPHA-1,4-GLUCAN:MALTOSE-1-PHOSPHATE MALTOSYLTRANSFERASE"/>
    <property type="match status" value="1"/>
</dbReference>
<dbReference type="SMART" id="SM00642">
    <property type="entry name" value="Aamy"/>
    <property type="match status" value="1"/>
</dbReference>
<accession>W0RSX7</accession>
<keyword evidence="3" id="KW-0614">Plasmid</keyword>
<dbReference type="Proteomes" id="UP000019151">
    <property type="component" value="Plasmid 2"/>
</dbReference>
<dbReference type="KEGG" id="gba:J421_6246"/>
<gene>
    <name evidence="3" type="ORF">J421_6246</name>
</gene>
<dbReference type="Pfam" id="PF00128">
    <property type="entry name" value="Alpha-amylase"/>
    <property type="match status" value="1"/>
</dbReference>
<dbReference type="SUPFAM" id="SSF51011">
    <property type="entry name" value="Glycosyl hydrolase domain"/>
    <property type="match status" value="1"/>
</dbReference>
<evidence type="ECO:0000259" key="2">
    <source>
        <dbReference type="SMART" id="SM00642"/>
    </source>
</evidence>
<dbReference type="EMBL" id="CP007130">
    <property type="protein sequence ID" value="AHG93781.1"/>
    <property type="molecule type" value="Genomic_DNA"/>
</dbReference>
<sequence>MQIFRSLRLIGLAVLVAGCHAAPRVEPAATASVRHAEWTRRAVIYEVNVRQYTPEGTLSAIRAHVPRLKALGVDILWLMPVQPIGVKNRKGPLGSYYSIASYTAVNPEFGTLDDFKALVADAHAQGMRVILDWVPNHTSFDHPWITAHPDWYVHKPDGSISNARDNENHDTDWTDVAELDYDNRDLRAAMIGEMRWWLERTGIDGFRCDVAGGVPDDFWADARAALTAARPDLFMLAEAEGPRFHAAFDMTYGWDLHHLLNDVASGKQPVGALDAYFAREDSLYPRDAYRMYFTSNHDENSWNGTEFERMGANNVPAYVLAATAYHGMPLLYTGQEVSMKKRLRFFEKDTVDWSGPSVAAFYRSLFDLKHTQPALANGDAGGRQQRIATTGGSGVYAYARTKGANTVLVALNFGDAPVTASYTGLGAAGEYTDWASRAKIALGASGILPIPAHGYRVLVR</sequence>
<dbReference type="RefSeq" id="WP_025415072.1">
    <property type="nucleotide sequence ID" value="NZ_CP007130.1"/>
</dbReference>
<evidence type="ECO:0000313" key="4">
    <source>
        <dbReference type="Proteomes" id="UP000019151"/>
    </source>
</evidence>
<dbReference type="GO" id="GO:0005975">
    <property type="term" value="P:carbohydrate metabolic process"/>
    <property type="evidence" value="ECO:0007669"/>
    <property type="project" value="InterPro"/>
</dbReference>
<dbReference type="Gene3D" id="2.60.40.1180">
    <property type="entry name" value="Golgi alpha-mannosidase II"/>
    <property type="match status" value="1"/>
</dbReference>
<dbReference type="InterPro" id="IPR006047">
    <property type="entry name" value="GH13_cat_dom"/>
</dbReference>
<dbReference type="CDD" id="cd11313">
    <property type="entry name" value="AmyAc_arch_bac_AmyA"/>
    <property type="match status" value="1"/>
</dbReference>
<organism evidence="3 4">
    <name type="scientific">Gemmatirosa kalamazoonensis</name>
    <dbReference type="NCBI Taxonomy" id="861299"/>
    <lineage>
        <taxon>Bacteria</taxon>
        <taxon>Pseudomonadati</taxon>
        <taxon>Gemmatimonadota</taxon>
        <taxon>Gemmatimonadia</taxon>
        <taxon>Gemmatimonadales</taxon>
        <taxon>Gemmatimonadaceae</taxon>
        <taxon>Gemmatirosa</taxon>
    </lineage>
</organism>
<dbReference type="PROSITE" id="PS51257">
    <property type="entry name" value="PROKAR_LIPOPROTEIN"/>
    <property type="match status" value="1"/>
</dbReference>
<dbReference type="Pfam" id="PF02806">
    <property type="entry name" value="Alpha-amylase_C"/>
    <property type="match status" value="1"/>
</dbReference>
<dbReference type="PATRIC" id="fig|861299.3.peg.6313"/>
<dbReference type="PANTHER" id="PTHR47786:SF2">
    <property type="entry name" value="GLYCOSYL HYDROLASE FAMILY 13 CATALYTIC DOMAIN-CONTAINING PROTEIN"/>
    <property type="match status" value="1"/>
</dbReference>
<dbReference type="eggNOG" id="COG0366">
    <property type="taxonomic scope" value="Bacteria"/>
</dbReference>
<evidence type="ECO:0000313" key="3">
    <source>
        <dbReference type="EMBL" id="AHG93781.1"/>
    </source>
</evidence>
<dbReference type="Gene3D" id="3.20.20.80">
    <property type="entry name" value="Glycosidases"/>
    <property type="match status" value="1"/>
</dbReference>
<evidence type="ECO:0000256" key="1">
    <source>
        <dbReference type="SAM" id="SignalP"/>
    </source>
</evidence>
<dbReference type="OrthoDB" id="9805159at2"/>